<gene>
    <name evidence="8" type="ORF">GCM10011383_33070</name>
</gene>
<evidence type="ECO:0000256" key="1">
    <source>
        <dbReference type="ARBA" id="ARBA00000085"/>
    </source>
</evidence>
<feature type="domain" description="PAC" evidence="7">
    <location>
        <begin position="215"/>
        <end position="267"/>
    </location>
</feature>
<dbReference type="PANTHER" id="PTHR43304:SF1">
    <property type="entry name" value="PAC DOMAIN-CONTAINING PROTEIN"/>
    <property type="match status" value="1"/>
</dbReference>
<dbReference type="SMART" id="SM00086">
    <property type="entry name" value="PAC"/>
    <property type="match status" value="2"/>
</dbReference>
<dbReference type="SUPFAM" id="SSF55785">
    <property type="entry name" value="PYP-like sensor domain (PAS domain)"/>
    <property type="match status" value="2"/>
</dbReference>
<protein>
    <recommendedName>
        <fullName evidence="2">histidine kinase</fullName>
        <ecNumber evidence="2">2.7.13.3</ecNumber>
    </recommendedName>
</protein>
<dbReference type="InterPro" id="IPR013655">
    <property type="entry name" value="PAS_fold_3"/>
</dbReference>
<dbReference type="EMBL" id="BMHT01000006">
    <property type="protein sequence ID" value="GGF18943.1"/>
    <property type="molecule type" value="Genomic_DNA"/>
</dbReference>
<dbReference type="NCBIfam" id="TIGR00229">
    <property type="entry name" value="sensory_box"/>
    <property type="match status" value="2"/>
</dbReference>
<dbReference type="RefSeq" id="WP_188815142.1">
    <property type="nucleotide sequence ID" value="NZ_BMHT01000006.1"/>
</dbReference>
<organism evidence="8 9">
    <name type="scientific">Hymenobacter cavernae</name>
    <dbReference type="NCBI Taxonomy" id="2044852"/>
    <lineage>
        <taxon>Bacteria</taxon>
        <taxon>Pseudomonadati</taxon>
        <taxon>Bacteroidota</taxon>
        <taxon>Cytophagia</taxon>
        <taxon>Cytophagales</taxon>
        <taxon>Hymenobacteraceae</taxon>
        <taxon>Hymenobacter</taxon>
    </lineage>
</organism>
<dbReference type="Pfam" id="PF08447">
    <property type="entry name" value="PAS_3"/>
    <property type="match status" value="2"/>
</dbReference>
<dbReference type="PANTHER" id="PTHR43304">
    <property type="entry name" value="PHYTOCHROME-LIKE PROTEIN CPH1"/>
    <property type="match status" value="1"/>
</dbReference>
<dbReference type="InterPro" id="IPR001610">
    <property type="entry name" value="PAC"/>
</dbReference>
<name>A0ABQ1UKT2_9BACT</name>
<evidence type="ECO:0000256" key="5">
    <source>
        <dbReference type="ARBA" id="ARBA00022777"/>
    </source>
</evidence>
<dbReference type="EC" id="2.7.13.3" evidence="2"/>
<dbReference type="Proteomes" id="UP000632273">
    <property type="component" value="Unassembled WGS sequence"/>
</dbReference>
<evidence type="ECO:0000313" key="9">
    <source>
        <dbReference type="Proteomes" id="UP000632273"/>
    </source>
</evidence>
<dbReference type="CDD" id="cd00130">
    <property type="entry name" value="PAS"/>
    <property type="match status" value="2"/>
</dbReference>
<comment type="catalytic activity">
    <reaction evidence="1">
        <text>ATP + protein L-histidine = ADP + protein N-phospho-L-histidine.</text>
        <dbReference type="EC" id="2.7.13.3"/>
    </reaction>
</comment>
<dbReference type="InterPro" id="IPR000014">
    <property type="entry name" value="PAS"/>
</dbReference>
<dbReference type="Gene3D" id="3.30.450.20">
    <property type="entry name" value="PAS domain"/>
    <property type="match status" value="2"/>
</dbReference>
<dbReference type="SMART" id="SM00091">
    <property type="entry name" value="PAS"/>
    <property type="match status" value="2"/>
</dbReference>
<reference evidence="9" key="1">
    <citation type="journal article" date="2019" name="Int. J. Syst. Evol. Microbiol.">
        <title>The Global Catalogue of Microorganisms (GCM) 10K type strain sequencing project: providing services to taxonomists for standard genome sequencing and annotation.</title>
        <authorList>
            <consortium name="The Broad Institute Genomics Platform"/>
            <consortium name="The Broad Institute Genome Sequencing Center for Infectious Disease"/>
            <person name="Wu L."/>
            <person name="Ma J."/>
        </authorList>
    </citation>
    <scope>NUCLEOTIDE SEQUENCE [LARGE SCALE GENOMIC DNA]</scope>
    <source>
        <strain evidence="9">CGMCC 1.15197</strain>
    </source>
</reference>
<comment type="caution">
    <text evidence="8">The sequence shown here is derived from an EMBL/GenBank/DDBJ whole genome shotgun (WGS) entry which is preliminary data.</text>
</comment>
<dbReference type="InterPro" id="IPR035965">
    <property type="entry name" value="PAS-like_dom_sf"/>
</dbReference>
<evidence type="ECO:0000256" key="2">
    <source>
        <dbReference type="ARBA" id="ARBA00012438"/>
    </source>
</evidence>
<evidence type="ECO:0000256" key="3">
    <source>
        <dbReference type="ARBA" id="ARBA00022553"/>
    </source>
</evidence>
<feature type="domain" description="PAS" evidence="6">
    <location>
        <begin position="16"/>
        <end position="87"/>
    </location>
</feature>
<dbReference type="PROSITE" id="PS50112">
    <property type="entry name" value="PAS"/>
    <property type="match status" value="1"/>
</dbReference>
<keyword evidence="9" id="KW-1185">Reference proteome</keyword>
<keyword evidence="4" id="KW-0808">Transferase</keyword>
<evidence type="ECO:0000256" key="4">
    <source>
        <dbReference type="ARBA" id="ARBA00022679"/>
    </source>
</evidence>
<evidence type="ECO:0000259" key="6">
    <source>
        <dbReference type="PROSITE" id="PS50112"/>
    </source>
</evidence>
<dbReference type="InterPro" id="IPR052162">
    <property type="entry name" value="Sensor_kinase/Photoreceptor"/>
</dbReference>
<feature type="domain" description="PAC" evidence="7">
    <location>
        <begin position="90"/>
        <end position="142"/>
    </location>
</feature>
<dbReference type="PROSITE" id="PS50113">
    <property type="entry name" value="PAC"/>
    <property type="match status" value="2"/>
</dbReference>
<evidence type="ECO:0000313" key="8">
    <source>
        <dbReference type="EMBL" id="GGF18943.1"/>
    </source>
</evidence>
<accession>A0ABQ1UKT2</accession>
<proteinExistence type="predicted"/>
<dbReference type="InterPro" id="IPR000700">
    <property type="entry name" value="PAS-assoc_C"/>
</dbReference>
<evidence type="ECO:0000259" key="7">
    <source>
        <dbReference type="PROSITE" id="PS50113"/>
    </source>
</evidence>
<keyword evidence="5" id="KW-0418">Kinase</keyword>
<sequence length="296" mass="35043">MINATHLAGDSQPNPATDRFRFLAELIPQLVWITDPTGYHTYFNQRWIDFTGYTLADSVGANMWNNLLHPDDRQRARTRWEHSLKTGDFYEIEYRFLSKDGSYRWFLGQALPQRNADGQIEEWFGTCTYIEDQKQAQLELARVSQDFTTLANTIPQLAWMASAAGELTWFNKRWYDYTGTTLEVIRQDWRQVHHPDHLQRVMEGLTRSFHSGEPWEDTFPIRSKTGEYRWFLSRALPVRNHLGQIIHWCGTHTDITEQKKLQEQLERSYADLEVKVTFRTLELEREVQELRQQLGK</sequence>
<keyword evidence="3" id="KW-0597">Phosphoprotein</keyword>